<keyword evidence="2" id="KW-1185">Reference proteome</keyword>
<dbReference type="EMBL" id="SGXA01000001">
    <property type="protein sequence ID" value="RZS74449.1"/>
    <property type="molecule type" value="Genomic_DNA"/>
</dbReference>
<protein>
    <submittedName>
        <fullName evidence="1">Uncharacterized protein</fullName>
    </submittedName>
</protein>
<organism evidence="1 2">
    <name type="scientific">Pseudobacter ginsenosidimutans</name>
    <dbReference type="NCBI Taxonomy" id="661488"/>
    <lineage>
        <taxon>Bacteria</taxon>
        <taxon>Pseudomonadati</taxon>
        <taxon>Bacteroidota</taxon>
        <taxon>Chitinophagia</taxon>
        <taxon>Chitinophagales</taxon>
        <taxon>Chitinophagaceae</taxon>
        <taxon>Pseudobacter</taxon>
    </lineage>
</organism>
<accession>A0A4Q7N1F7</accession>
<reference evidence="1 2" key="1">
    <citation type="submission" date="2019-02" db="EMBL/GenBank/DDBJ databases">
        <title>Genomic Encyclopedia of Type Strains, Phase IV (KMG-IV): sequencing the most valuable type-strain genomes for metagenomic binning, comparative biology and taxonomic classification.</title>
        <authorList>
            <person name="Goeker M."/>
        </authorList>
    </citation>
    <scope>NUCLEOTIDE SEQUENCE [LARGE SCALE GENOMIC DNA]</scope>
    <source>
        <strain evidence="1 2">DSM 18116</strain>
    </source>
</reference>
<gene>
    <name evidence="1" type="ORF">EV199_0297</name>
</gene>
<dbReference type="AlphaFoldDB" id="A0A4Q7N1F7"/>
<comment type="caution">
    <text evidence="1">The sequence shown here is derived from an EMBL/GenBank/DDBJ whole genome shotgun (WGS) entry which is preliminary data.</text>
</comment>
<proteinExistence type="predicted"/>
<dbReference type="RefSeq" id="WP_130538913.1">
    <property type="nucleotide sequence ID" value="NZ_CP042431.1"/>
</dbReference>
<evidence type="ECO:0000313" key="2">
    <source>
        <dbReference type="Proteomes" id="UP000293874"/>
    </source>
</evidence>
<name>A0A4Q7N1F7_9BACT</name>
<dbReference type="OrthoDB" id="674534at2"/>
<evidence type="ECO:0000313" key="1">
    <source>
        <dbReference type="EMBL" id="RZS74449.1"/>
    </source>
</evidence>
<sequence length="108" mass="12249">MHDRTSSNRTMIASLLFAVMFWVHAIKCFHTHEQDSHYHHYSAITFIEDNGHHACNICEFQPAKDADFTTGIGFKHYLPPVTLSCCQLQNSYIAECYLSGDTRGPPTA</sequence>
<dbReference type="Proteomes" id="UP000293874">
    <property type="component" value="Unassembled WGS sequence"/>
</dbReference>